<dbReference type="Proteomes" id="UP000239735">
    <property type="component" value="Unassembled WGS sequence"/>
</dbReference>
<name>A0A2N9L7R9_9BACT</name>
<proteinExistence type="predicted"/>
<protein>
    <submittedName>
        <fullName evidence="1">Uncharacterized protein</fullName>
    </submittedName>
</protein>
<reference evidence="2" key="1">
    <citation type="submission" date="2018-02" db="EMBL/GenBank/DDBJ databases">
        <authorList>
            <person name="Hausmann B."/>
        </authorList>
    </citation>
    <scope>NUCLEOTIDE SEQUENCE [LARGE SCALE GENOMIC DNA]</scope>
    <source>
        <strain evidence="2">Peat soil MAG SbA5</strain>
    </source>
</reference>
<dbReference type="AlphaFoldDB" id="A0A2N9L7R9"/>
<accession>A0A2N9L7R9</accession>
<dbReference type="EMBL" id="OKRB01000076">
    <property type="protein sequence ID" value="SPE19104.1"/>
    <property type="molecule type" value="Genomic_DNA"/>
</dbReference>
<gene>
    <name evidence="1" type="ORF">SBA5_200016</name>
</gene>
<evidence type="ECO:0000313" key="2">
    <source>
        <dbReference type="Proteomes" id="UP000239735"/>
    </source>
</evidence>
<evidence type="ECO:0000313" key="1">
    <source>
        <dbReference type="EMBL" id="SPE19104.1"/>
    </source>
</evidence>
<sequence>MVNQQLGSNAVQITLGHPWRPLGQVPSMSAKAYRRQLRIAFGLRVFRSALRLTTITVPDRRQEVTTCALLAVGPSKNTDRFE</sequence>
<organism evidence="1 2">
    <name type="scientific">Candidatus Sulfuritelmatomonas gaucii</name>
    <dbReference type="NCBI Taxonomy" id="2043161"/>
    <lineage>
        <taxon>Bacteria</taxon>
        <taxon>Pseudomonadati</taxon>
        <taxon>Acidobacteriota</taxon>
        <taxon>Terriglobia</taxon>
        <taxon>Terriglobales</taxon>
        <taxon>Acidobacteriaceae</taxon>
        <taxon>Candidatus Sulfuritelmatomonas</taxon>
    </lineage>
</organism>